<feature type="region of interest" description="Disordered" evidence="1">
    <location>
        <begin position="1"/>
        <end position="28"/>
    </location>
</feature>
<sequence length="145" mass="15896">MHVQPPLAEGEQHSHSGRPPAWPDPSRGSGISMLKAIARAQRDCPHDCGLRPADPYSDRDQCVLCDLVLPLSPLPGVDLHDARNELAWAVAFVRRPPTQPGVLALIELSRRARRADASWAMRVYADELRGLRALGFSPSSYLGQS</sequence>
<accession>A0ABN1YU90</accession>
<evidence type="ECO:0000313" key="2">
    <source>
        <dbReference type="EMBL" id="GAA1422809.1"/>
    </source>
</evidence>
<evidence type="ECO:0000256" key="1">
    <source>
        <dbReference type="SAM" id="MobiDB-lite"/>
    </source>
</evidence>
<reference evidence="2 3" key="1">
    <citation type="journal article" date="2019" name="Int. J. Syst. Evol. Microbiol.">
        <title>The Global Catalogue of Microorganisms (GCM) 10K type strain sequencing project: providing services to taxonomists for standard genome sequencing and annotation.</title>
        <authorList>
            <consortium name="The Broad Institute Genomics Platform"/>
            <consortium name="The Broad Institute Genome Sequencing Center for Infectious Disease"/>
            <person name="Wu L."/>
            <person name="Ma J."/>
        </authorList>
    </citation>
    <scope>NUCLEOTIDE SEQUENCE [LARGE SCALE GENOMIC DNA]</scope>
    <source>
        <strain evidence="2 3">JCM 12398</strain>
    </source>
</reference>
<proteinExistence type="predicted"/>
<organism evidence="2 3">
    <name type="scientific">Agrococcus citreus</name>
    <dbReference type="NCBI Taxonomy" id="84643"/>
    <lineage>
        <taxon>Bacteria</taxon>
        <taxon>Bacillati</taxon>
        <taxon>Actinomycetota</taxon>
        <taxon>Actinomycetes</taxon>
        <taxon>Micrococcales</taxon>
        <taxon>Microbacteriaceae</taxon>
        <taxon>Agrococcus</taxon>
    </lineage>
</organism>
<protein>
    <submittedName>
        <fullName evidence="2">Uncharacterized protein</fullName>
    </submittedName>
</protein>
<dbReference type="Proteomes" id="UP001501266">
    <property type="component" value="Unassembled WGS sequence"/>
</dbReference>
<name>A0ABN1YU90_9MICO</name>
<keyword evidence="3" id="KW-1185">Reference proteome</keyword>
<evidence type="ECO:0000313" key="3">
    <source>
        <dbReference type="Proteomes" id="UP001501266"/>
    </source>
</evidence>
<dbReference type="EMBL" id="BAAAKK010000004">
    <property type="protein sequence ID" value="GAA1422809.1"/>
    <property type="molecule type" value="Genomic_DNA"/>
</dbReference>
<comment type="caution">
    <text evidence="2">The sequence shown here is derived from an EMBL/GenBank/DDBJ whole genome shotgun (WGS) entry which is preliminary data.</text>
</comment>
<gene>
    <name evidence="2" type="ORF">GCM10009640_16150</name>
</gene>
<dbReference type="RefSeq" id="WP_343919224.1">
    <property type="nucleotide sequence ID" value="NZ_BAAAKK010000004.1"/>
</dbReference>